<dbReference type="PANTHER" id="PTHR13693">
    <property type="entry name" value="CLASS II AMINOTRANSFERASE/8-AMINO-7-OXONONANOATE SYNTHASE"/>
    <property type="match status" value="1"/>
</dbReference>
<dbReference type="PANTHER" id="PTHR13693:SF102">
    <property type="entry name" value="2-AMINO-3-KETOBUTYRATE COENZYME A LIGASE, MITOCHONDRIAL"/>
    <property type="match status" value="1"/>
</dbReference>
<feature type="domain" description="Aminotransferase class I/classII large" evidence="15">
    <location>
        <begin position="216"/>
        <end position="572"/>
    </location>
</feature>
<evidence type="ECO:0000256" key="4">
    <source>
        <dbReference type="ARBA" id="ARBA00008392"/>
    </source>
</evidence>
<evidence type="ECO:0000259" key="15">
    <source>
        <dbReference type="Pfam" id="PF00155"/>
    </source>
</evidence>
<keyword evidence="8" id="KW-0663">Pyridoxal phosphate</keyword>
<accession>A0AAV9XK26</accession>
<dbReference type="InterPro" id="IPR015424">
    <property type="entry name" value="PyrdxlP-dep_Trfase"/>
</dbReference>
<keyword evidence="7" id="KW-0808">Transferase</keyword>
<dbReference type="Pfam" id="PF00155">
    <property type="entry name" value="Aminotran_1_2"/>
    <property type="match status" value="1"/>
</dbReference>
<sequence length="678" mass="73197">MEALLRQSRAVCPFLKKTSPSTLRALSTSTSTVQHAPGIAGGKMSNLQILARRCPVMGKAMAVRSARNDLQHSVTSRIGGVSPGGVASAAHQRRGYVVPTRAVGMQNTRKNEAMASNLEDVHLKAGVFDTSKGICPHGAAAMKAAKAAADLAAGSEAKLAAFKTATDAKKAKFDYEGFYYNELDKKHKDKSYRYFNNINRLAQEFPRAHMATKEEKVTVWCSNDYLGMGRNKHVLKTMHRTLDTYGAGAGGTRNISGHNQHAVGLEQTLAKLHSKQAALVFSSCYVANDATLATLGSKLPNCVILSDSMNHASMIQGIRHSGAKKMVFKHNDLVDLETKLASLPPEVPKIIAFESVYSMCGSVGPIKEICDLADKYGAITFLDEVHAVGMYGPSGAGVAEHLDFEAHRTGQPRGTVMDRIDIITGTLGKAYGCVGGYIAGSSLLVDAIRSLAPGFIFTTSLPPAVMAGAKTAIEYQMQYAGDRRMQQIHTRQVKEELDSRDIPVIPNPSHIVPLLVGNAELAKKASDRLLDVHGIYVQAINYPTVPVGQERLRITPTPGHTAGLQENLIEALEEVWTALDIPRTSDWAAKGGHVGVGVAQPEDVENIWTDEQLGIEEKQMDVKDLNREEMLWADKVMEGIAVQERSVLRPDESILEMAMRLQADASALAAKAAVQVGA</sequence>
<dbReference type="InterPro" id="IPR004839">
    <property type="entry name" value="Aminotransferase_I/II_large"/>
</dbReference>
<dbReference type="AlphaFoldDB" id="A0AAV9XK26"/>
<evidence type="ECO:0000256" key="14">
    <source>
        <dbReference type="ARBA" id="ARBA00047654"/>
    </source>
</evidence>
<comment type="pathway">
    <text evidence="3">Porphyrin-containing compound metabolism; protoporphyrin-IX biosynthesis; 5-aminolevulinate from glycine: step 1/1.</text>
</comment>
<evidence type="ECO:0000313" key="16">
    <source>
        <dbReference type="EMBL" id="KAK6542438.1"/>
    </source>
</evidence>
<evidence type="ECO:0000256" key="7">
    <source>
        <dbReference type="ARBA" id="ARBA00022679"/>
    </source>
</evidence>
<evidence type="ECO:0000256" key="5">
    <source>
        <dbReference type="ARBA" id="ARBA00013257"/>
    </source>
</evidence>
<protein>
    <recommendedName>
        <fullName evidence="6">5-aminolevulinate synthase, mitochondrial</fullName>
        <ecNumber evidence="5">2.3.1.37</ecNumber>
    </recommendedName>
    <alternativeName>
        <fullName evidence="11">5-aminolevulinic acid synthase</fullName>
    </alternativeName>
    <alternativeName>
        <fullName evidence="12">Delta-ALA synthase</fullName>
    </alternativeName>
    <alternativeName>
        <fullName evidence="13">Delta-aminolevulinate synthase</fullName>
    </alternativeName>
</protein>
<evidence type="ECO:0000256" key="8">
    <source>
        <dbReference type="ARBA" id="ARBA00022898"/>
    </source>
</evidence>
<comment type="caution">
    <text evidence="16">The sequence shown here is derived from an EMBL/GenBank/DDBJ whole genome shotgun (WGS) entry which is preliminary data.</text>
</comment>
<keyword evidence="9" id="KW-0350">Heme biosynthesis</keyword>
<comment type="cofactor">
    <cofactor evidence="1">
        <name>pyridoxal 5'-phosphate</name>
        <dbReference type="ChEBI" id="CHEBI:597326"/>
    </cofactor>
</comment>
<comment type="catalytic activity">
    <reaction evidence="14">
        <text>succinyl-CoA + glycine + H(+) = 5-aminolevulinate + CO2 + CoA</text>
        <dbReference type="Rhea" id="RHEA:12921"/>
        <dbReference type="ChEBI" id="CHEBI:15378"/>
        <dbReference type="ChEBI" id="CHEBI:16526"/>
        <dbReference type="ChEBI" id="CHEBI:57287"/>
        <dbReference type="ChEBI" id="CHEBI:57292"/>
        <dbReference type="ChEBI" id="CHEBI:57305"/>
        <dbReference type="ChEBI" id="CHEBI:356416"/>
        <dbReference type="EC" id="2.3.1.37"/>
    </reaction>
</comment>
<dbReference type="GO" id="GO:0030170">
    <property type="term" value="F:pyridoxal phosphate binding"/>
    <property type="evidence" value="ECO:0007669"/>
    <property type="project" value="InterPro"/>
</dbReference>
<keyword evidence="10" id="KW-0012">Acyltransferase</keyword>
<dbReference type="NCBIfam" id="TIGR01821">
    <property type="entry name" value="5aminolev_synth"/>
    <property type="match status" value="1"/>
</dbReference>
<evidence type="ECO:0000256" key="11">
    <source>
        <dbReference type="ARBA" id="ARBA00031691"/>
    </source>
</evidence>
<dbReference type="GO" id="GO:0006783">
    <property type="term" value="P:heme biosynthetic process"/>
    <property type="evidence" value="ECO:0007669"/>
    <property type="project" value="UniProtKB-KW"/>
</dbReference>
<evidence type="ECO:0000313" key="17">
    <source>
        <dbReference type="Proteomes" id="UP001365542"/>
    </source>
</evidence>
<dbReference type="EMBL" id="JAVHJO010000002">
    <property type="protein sequence ID" value="KAK6542438.1"/>
    <property type="molecule type" value="Genomic_DNA"/>
</dbReference>
<dbReference type="FunFam" id="3.40.640.10:FF:000006">
    <property type="entry name" value="5-aminolevulinate synthase, mitochondrial"/>
    <property type="match status" value="1"/>
</dbReference>
<gene>
    <name evidence="16" type="primary">HEM1</name>
    <name evidence="16" type="ORF">TWF694_006392</name>
</gene>
<keyword evidence="17" id="KW-1185">Reference proteome</keyword>
<evidence type="ECO:0000256" key="2">
    <source>
        <dbReference type="ARBA" id="ARBA00003076"/>
    </source>
</evidence>
<dbReference type="Gene3D" id="3.90.1150.10">
    <property type="entry name" value="Aspartate Aminotransferase, domain 1"/>
    <property type="match status" value="1"/>
</dbReference>
<dbReference type="Gene3D" id="3.40.640.10">
    <property type="entry name" value="Type I PLP-dependent aspartate aminotransferase-like (Major domain)"/>
    <property type="match status" value="1"/>
</dbReference>
<comment type="function">
    <text evidence="2">Catalyzes the synthesis of 5-aminolevulinate (ALA) from succinyl-CoA and glycine, the first and rate-limiting step in heme biosynthesis.</text>
</comment>
<dbReference type="EC" id="2.3.1.37" evidence="5"/>
<organism evidence="16 17">
    <name type="scientific">Orbilia ellipsospora</name>
    <dbReference type="NCBI Taxonomy" id="2528407"/>
    <lineage>
        <taxon>Eukaryota</taxon>
        <taxon>Fungi</taxon>
        <taxon>Dikarya</taxon>
        <taxon>Ascomycota</taxon>
        <taxon>Pezizomycotina</taxon>
        <taxon>Orbiliomycetes</taxon>
        <taxon>Orbiliales</taxon>
        <taxon>Orbiliaceae</taxon>
        <taxon>Orbilia</taxon>
    </lineage>
</organism>
<dbReference type="PROSITE" id="PS00599">
    <property type="entry name" value="AA_TRANSFER_CLASS_2"/>
    <property type="match status" value="1"/>
</dbReference>
<evidence type="ECO:0000256" key="1">
    <source>
        <dbReference type="ARBA" id="ARBA00001933"/>
    </source>
</evidence>
<evidence type="ECO:0000256" key="6">
    <source>
        <dbReference type="ARBA" id="ARBA00019560"/>
    </source>
</evidence>
<reference evidence="16 17" key="1">
    <citation type="submission" date="2019-10" db="EMBL/GenBank/DDBJ databases">
        <authorList>
            <person name="Palmer J.M."/>
        </authorList>
    </citation>
    <scope>NUCLEOTIDE SEQUENCE [LARGE SCALE GENOMIC DNA]</scope>
    <source>
        <strain evidence="16 17">TWF694</strain>
    </source>
</reference>
<evidence type="ECO:0000256" key="9">
    <source>
        <dbReference type="ARBA" id="ARBA00023133"/>
    </source>
</evidence>
<evidence type="ECO:0000256" key="12">
    <source>
        <dbReference type="ARBA" id="ARBA00031945"/>
    </source>
</evidence>
<dbReference type="CDD" id="cd06454">
    <property type="entry name" value="KBL_like"/>
    <property type="match status" value="1"/>
</dbReference>
<dbReference type="InterPro" id="IPR010961">
    <property type="entry name" value="4pyrrol_synth_NH2levulA_synth"/>
</dbReference>
<dbReference type="InterPro" id="IPR015422">
    <property type="entry name" value="PyrdxlP-dep_Trfase_small"/>
</dbReference>
<comment type="similarity">
    <text evidence="4">Belongs to the class-II pyridoxal-phosphate-dependent aminotransferase family.</text>
</comment>
<dbReference type="SUPFAM" id="SSF53383">
    <property type="entry name" value="PLP-dependent transferases"/>
    <property type="match status" value="1"/>
</dbReference>
<dbReference type="InterPro" id="IPR050087">
    <property type="entry name" value="AON_synthase_class-II"/>
</dbReference>
<evidence type="ECO:0000256" key="10">
    <source>
        <dbReference type="ARBA" id="ARBA00023315"/>
    </source>
</evidence>
<name>A0AAV9XK26_9PEZI</name>
<dbReference type="GO" id="GO:0005739">
    <property type="term" value="C:mitochondrion"/>
    <property type="evidence" value="ECO:0007669"/>
    <property type="project" value="TreeGrafter"/>
</dbReference>
<dbReference type="InterPro" id="IPR001917">
    <property type="entry name" value="Aminotrans_II_pyridoxalP_BS"/>
</dbReference>
<evidence type="ECO:0000256" key="13">
    <source>
        <dbReference type="ARBA" id="ARBA00032773"/>
    </source>
</evidence>
<dbReference type="GO" id="GO:0003870">
    <property type="term" value="F:5-aminolevulinate synthase activity"/>
    <property type="evidence" value="ECO:0007669"/>
    <property type="project" value="UniProtKB-EC"/>
</dbReference>
<dbReference type="InterPro" id="IPR015421">
    <property type="entry name" value="PyrdxlP-dep_Trfase_major"/>
</dbReference>
<proteinExistence type="inferred from homology"/>
<evidence type="ECO:0000256" key="3">
    <source>
        <dbReference type="ARBA" id="ARBA00005029"/>
    </source>
</evidence>
<dbReference type="Proteomes" id="UP001365542">
    <property type="component" value="Unassembled WGS sequence"/>
</dbReference>